<dbReference type="RefSeq" id="XP_018034144.1">
    <property type="nucleotide sequence ID" value="XM_018182073.1"/>
</dbReference>
<keyword evidence="2" id="KW-1133">Transmembrane helix</keyword>
<reference evidence="3 4" key="1">
    <citation type="submission" date="2016-05" db="EMBL/GenBank/DDBJ databases">
        <title>Comparative analysis of secretome profiles of manganese(II)-oxidizing ascomycete fungi.</title>
        <authorList>
            <consortium name="DOE Joint Genome Institute"/>
            <person name="Zeiner C.A."/>
            <person name="Purvine S.O."/>
            <person name="Zink E.M."/>
            <person name="Wu S."/>
            <person name="Pasa-Tolic L."/>
            <person name="Chaput D.L."/>
            <person name="Haridas S."/>
            <person name="Grigoriev I.V."/>
            <person name="Santelli C.M."/>
            <person name="Hansel C.M."/>
        </authorList>
    </citation>
    <scope>NUCLEOTIDE SEQUENCE [LARGE SCALE GENOMIC DNA]</scope>
    <source>
        <strain evidence="3 4">AP3s5-JAC2a</strain>
    </source>
</reference>
<dbReference type="Proteomes" id="UP000077069">
    <property type="component" value="Unassembled WGS sequence"/>
</dbReference>
<name>A0A177CAC8_9PLEO</name>
<evidence type="ECO:0000256" key="1">
    <source>
        <dbReference type="SAM" id="MobiDB-lite"/>
    </source>
</evidence>
<dbReference type="GO" id="GO:0000329">
    <property type="term" value="C:fungal-type vacuole membrane"/>
    <property type="evidence" value="ECO:0007669"/>
    <property type="project" value="TreeGrafter"/>
</dbReference>
<dbReference type="AlphaFoldDB" id="A0A177CAC8"/>
<feature type="transmembrane region" description="Helical" evidence="2">
    <location>
        <begin position="60"/>
        <end position="85"/>
    </location>
</feature>
<gene>
    <name evidence="3" type="ORF">CC84DRAFT_1207057</name>
</gene>
<dbReference type="EMBL" id="KV441554">
    <property type="protein sequence ID" value="OAG03779.1"/>
    <property type="molecule type" value="Genomic_DNA"/>
</dbReference>
<feature type="compositionally biased region" description="Polar residues" evidence="1">
    <location>
        <begin position="17"/>
        <end position="26"/>
    </location>
</feature>
<protein>
    <submittedName>
        <fullName evidence="3">Uncharacterized protein</fullName>
    </submittedName>
</protein>
<evidence type="ECO:0000256" key="2">
    <source>
        <dbReference type="SAM" id="Phobius"/>
    </source>
</evidence>
<evidence type="ECO:0000313" key="4">
    <source>
        <dbReference type="Proteomes" id="UP000077069"/>
    </source>
</evidence>
<accession>A0A177CAC8</accession>
<dbReference type="GeneID" id="28765559"/>
<evidence type="ECO:0000313" key="3">
    <source>
        <dbReference type="EMBL" id="OAG03779.1"/>
    </source>
</evidence>
<keyword evidence="2" id="KW-0812">Transmembrane</keyword>
<proteinExistence type="predicted"/>
<keyword evidence="4" id="KW-1185">Reference proteome</keyword>
<dbReference type="STRING" id="1460663.A0A177CAC8"/>
<dbReference type="PANTHER" id="PTHR23520:SF5">
    <property type="entry name" value="TRANSPORTER, PUTATIVE (AFU_ORTHOLOGUE AFUA_3G04000)-RELATED"/>
    <property type="match status" value="1"/>
</dbReference>
<keyword evidence="2" id="KW-0472">Membrane</keyword>
<organism evidence="3 4">
    <name type="scientific">Paraphaeosphaeria sporulosa</name>
    <dbReference type="NCBI Taxonomy" id="1460663"/>
    <lineage>
        <taxon>Eukaryota</taxon>
        <taxon>Fungi</taxon>
        <taxon>Dikarya</taxon>
        <taxon>Ascomycota</taxon>
        <taxon>Pezizomycotina</taxon>
        <taxon>Dothideomycetes</taxon>
        <taxon>Pleosporomycetidae</taxon>
        <taxon>Pleosporales</taxon>
        <taxon>Massarineae</taxon>
        <taxon>Didymosphaeriaceae</taxon>
        <taxon>Paraphaeosphaeria</taxon>
    </lineage>
</organism>
<dbReference type="PANTHER" id="PTHR23520">
    <property type="entry name" value="TRANSPORTER, PUTATIVE (AFU_ORTHOLOGUE AFUA_3G04000)-RELATED"/>
    <property type="match status" value="1"/>
</dbReference>
<sequence>MRIACRVEVETPKKLTDANSSANTEGTPLLDDETGTARDEPRAKVRMWTLLPEISREDQAVMMSLWCLFGVDSFASGLIPLAWVIPCMVRRSRRTAGVTFLQDKYYCCGVHDRGFLARQTLQECSFFTHLPSAVTLALTPIPGPLVDDGVFWVALVAAGSLKECYDLGLLVVFQSYDREKAERERVAGDRSATSGDDV</sequence>
<dbReference type="InParanoid" id="A0A177CAC8"/>
<feature type="region of interest" description="Disordered" evidence="1">
    <location>
        <begin position="14"/>
        <end position="38"/>
    </location>
</feature>